<evidence type="ECO:0000313" key="10">
    <source>
        <dbReference type="WBParaSite" id="PDA_v2.g18098.t1"/>
    </source>
</evidence>
<dbReference type="Proteomes" id="UP000887578">
    <property type="component" value="Unplaced"/>
</dbReference>
<evidence type="ECO:0000256" key="2">
    <source>
        <dbReference type="ARBA" id="ARBA00004496"/>
    </source>
</evidence>
<dbReference type="SMART" id="SM00320">
    <property type="entry name" value="WD40"/>
    <property type="match status" value="3"/>
</dbReference>
<accession>A0A914PTB5</accession>
<dbReference type="AlphaFoldDB" id="A0A914PTB5"/>
<dbReference type="InterPro" id="IPR015943">
    <property type="entry name" value="WD40/YVTN_repeat-like_dom_sf"/>
</dbReference>
<keyword evidence="6" id="KW-0539">Nucleus</keyword>
<keyword evidence="9" id="KW-1185">Reference proteome</keyword>
<keyword evidence="5" id="KW-0677">Repeat</keyword>
<reference evidence="10" key="1">
    <citation type="submission" date="2022-11" db="UniProtKB">
        <authorList>
            <consortium name="WormBaseParasite"/>
        </authorList>
    </citation>
    <scope>IDENTIFICATION</scope>
</reference>
<dbReference type="InterPro" id="IPR001680">
    <property type="entry name" value="WD40_rpt"/>
</dbReference>
<dbReference type="GO" id="GO:0005634">
    <property type="term" value="C:nucleus"/>
    <property type="evidence" value="ECO:0007669"/>
    <property type="project" value="UniProtKB-SubCell"/>
</dbReference>
<evidence type="ECO:0000256" key="5">
    <source>
        <dbReference type="ARBA" id="ARBA00022737"/>
    </source>
</evidence>
<dbReference type="PROSITE" id="PS00678">
    <property type="entry name" value="WD_REPEATS_1"/>
    <property type="match status" value="1"/>
</dbReference>
<evidence type="ECO:0000256" key="6">
    <source>
        <dbReference type="ARBA" id="ARBA00023242"/>
    </source>
</evidence>
<evidence type="ECO:0000313" key="9">
    <source>
        <dbReference type="Proteomes" id="UP000887578"/>
    </source>
</evidence>
<dbReference type="PROSITE" id="PS50294">
    <property type="entry name" value="WD_REPEATS_REGION"/>
    <property type="match status" value="1"/>
</dbReference>
<keyword evidence="4 8" id="KW-0853">WD repeat</keyword>
<feature type="repeat" description="WD" evidence="8">
    <location>
        <begin position="1"/>
        <end position="25"/>
    </location>
</feature>
<evidence type="ECO:0000256" key="1">
    <source>
        <dbReference type="ARBA" id="ARBA00004123"/>
    </source>
</evidence>
<name>A0A914PTB5_9BILA</name>
<dbReference type="InterPro" id="IPR019775">
    <property type="entry name" value="WD40_repeat_CS"/>
</dbReference>
<dbReference type="Pfam" id="PF00400">
    <property type="entry name" value="WD40"/>
    <property type="match status" value="2"/>
</dbReference>
<feature type="repeat" description="WD" evidence="8">
    <location>
        <begin position="34"/>
        <end position="74"/>
    </location>
</feature>
<dbReference type="GO" id="GO:0005737">
    <property type="term" value="C:cytoplasm"/>
    <property type="evidence" value="ECO:0007669"/>
    <property type="project" value="UniProtKB-SubCell"/>
</dbReference>
<evidence type="ECO:0000256" key="8">
    <source>
        <dbReference type="PROSITE-ProRule" id="PRU00221"/>
    </source>
</evidence>
<dbReference type="PROSITE" id="PS50082">
    <property type="entry name" value="WD_REPEATS_2"/>
    <property type="match status" value="2"/>
</dbReference>
<evidence type="ECO:0000256" key="3">
    <source>
        <dbReference type="ARBA" id="ARBA00022490"/>
    </source>
</evidence>
<keyword evidence="3" id="KW-0963">Cytoplasm</keyword>
<dbReference type="WBParaSite" id="PDA_v2.g18098.t1">
    <property type="protein sequence ID" value="PDA_v2.g18098.t1"/>
    <property type="gene ID" value="PDA_v2.g18098"/>
</dbReference>
<dbReference type="Gene3D" id="2.130.10.10">
    <property type="entry name" value="YVTN repeat-like/Quinoprotein amine dehydrogenase"/>
    <property type="match status" value="1"/>
</dbReference>
<evidence type="ECO:0000256" key="4">
    <source>
        <dbReference type="ARBA" id="ARBA00022574"/>
    </source>
</evidence>
<sequence>MRTHNSRKLVATASKDYTFRLWDFRETIQSVAVFQGHNDAVTSVVFSSTHHIISGSDDRTVKVWDLRNMRSPISALRLDSAVNRLAVHQQQNLVAIPHDNRHIAVFDLRGMRALTRLPRTNDRCHRRMVCAAAWIPEHNSNNLISCGIDRQIIGWKIPTKINA</sequence>
<proteinExistence type="predicted"/>
<organism evidence="9 10">
    <name type="scientific">Panagrolaimus davidi</name>
    <dbReference type="NCBI Taxonomy" id="227884"/>
    <lineage>
        <taxon>Eukaryota</taxon>
        <taxon>Metazoa</taxon>
        <taxon>Ecdysozoa</taxon>
        <taxon>Nematoda</taxon>
        <taxon>Chromadorea</taxon>
        <taxon>Rhabditida</taxon>
        <taxon>Tylenchina</taxon>
        <taxon>Panagrolaimomorpha</taxon>
        <taxon>Panagrolaimoidea</taxon>
        <taxon>Panagrolaimidae</taxon>
        <taxon>Panagrolaimus</taxon>
    </lineage>
</organism>
<dbReference type="PRINTS" id="PR00320">
    <property type="entry name" value="GPROTEINBRPT"/>
</dbReference>
<protein>
    <recommendedName>
        <fullName evidence="7">WD repeat-containing protein 37</fullName>
    </recommendedName>
</protein>
<evidence type="ECO:0000256" key="7">
    <source>
        <dbReference type="ARBA" id="ARBA00040954"/>
    </source>
</evidence>
<dbReference type="SUPFAM" id="SSF50978">
    <property type="entry name" value="WD40 repeat-like"/>
    <property type="match status" value="1"/>
</dbReference>
<comment type="subcellular location">
    <subcellularLocation>
        <location evidence="2">Cytoplasm</location>
    </subcellularLocation>
    <subcellularLocation>
        <location evidence="1">Nucleus</location>
    </subcellularLocation>
</comment>
<dbReference type="InterPro" id="IPR020472">
    <property type="entry name" value="WD40_PAC1"/>
</dbReference>
<dbReference type="PANTHER" id="PTHR19855">
    <property type="entry name" value="WD40 REPEAT PROTEIN 12, 37"/>
    <property type="match status" value="1"/>
</dbReference>
<dbReference type="InterPro" id="IPR036322">
    <property type="entry name" value="WD40_repeat_dom_sf"/>
</dbReference>
<dbReference type="PANTHER" id="PTHR19855:SF12">
    <property type="entry name" value="WD REPEAT-CONTAINING PROTEIN 37"/>
    <property type="match status" value="1"/>
</dbReference>